<protein>
    <submittedName>
        <fullName evidence="1">Uncharacterized protein</fullName>
    </submittedName>
</protein>
<accession>A0ACC0MFR9</accession>
<evidence type="ECO:0000313" key="1">
    <source>
        <dbReference type="EMBL" id="KAI8539322.1"/>
    </source>
</evidence>
<comment type="caution">
    <text evidence="1">The sequence shown here is derived from an EMBL/GenBank/DDBJ whole genome shotgun (WGS) entry which is preliminary data.</text>
</comment>
<sequence length="78" mass="8179">MTDITTSGSCQTVASCHACHSLSRAGSSTPKVPSTVVPQLQPQVRWDYPLSLNISKSGGNKTYKDSPSNGERTGNSPA</sequence>
<proteinExistence type="predicted"/>
<dbReference type="Proteomes" id="UP001062846">
    <property type="component" value="Chromosome 9"/>
</dbReference>
<name>A0ACC0MFR9_RHOML</name>
<dbReference type="EMBL" id="CM046396">
    <property type="protein sequence ID" value="KAI8539322.1"/>
    <property type="molecule type" value="Genomic_DNA"/>
</dbReference>
<reference evidence="1" key="1">
    <citation type="submission" date="2022-02" db="EMBL/GenBank/DDBJ databases">
        <title>Plant Genome Project.</title>
        <authorList>
            <person name="Zhang R.-G."/>
        </authorList>
    </citation>
    <scope>NUCLEOTIDE SEQUENCE</scope>
    <source>
        <strain evidence="1">AT1</strain>
    </source>
</reference>
<evidence type="ECO:0000313" key="2">
    <source>
        <dbReference type="Proteomes" id="UP001062846"/>
    </source>
</evidence>
<keyword evidence="2" id="KW-1185">Reference proteome</keyword>
<gene>
    <name evidence="1" type="ORF">RHMOL_Rhmol09G0173200</name>
</gene>
<organism evidence="1 2">
    <name type="scientific">Rhododendron molle</name>
    <name type="common">Chinese azalea</name>
    <name type="synonym">Azalea mollis</name>
    <dbReference type="NCBI Taxonomy" id="49168"/>
    <lineage>
        <taxon>Eukaryota</taxon>
        <taxon>Viridiplantae</taxon>
        <taxon>Streptophyta</taxon>
        <taxon>Embryophyta</taxon>
        <taxon>Tracheophyta</taxon>
        <taxon>Spermatophyta</taxon>
        <taxon>Magnoliopsida</taxon>
        <taxon>eudicotyledons</taxon>
        <taxon>Gunneridae</taxon>
        <taxon>Pentapetalae</taxon>
        <taxon>asterids</taxon>
        <taxon>Ericales</taxon>
        <taxon>Ericaceae</taxon>
        <taxon>Ericoideae</taxon>
        <taxon>Rhodoreae</taxon>
        <taxon>Rhododendron</taxon>
    </lineage>
</organism>